<reference evidence="1" key="2">
    <citation type="submission" date="2014-03" db="EMBL/GenBank/DDBJ databases">
        <authorList>
            <person name="Genoscope - CEA"/>
        </authorList>
    </citation>
    <scope>NUCLEOTIDE SEQUENCE</scope>
</reference>
<evidence type="ECO:0000313" key="1">
    <source>
        <dbReference type="EMBL" id="CDQ86228.1"/>
    </source>
</evidence>
<proteinExistence type="predicted"/>
<dbReference type="PaxDb" id="8022-A0A060Y2W8"/>
<gene>
    <name evidence="1" type="ORF">GSONMT00062008001</name>
</gene>
<reference evidence="1" key="1">
    <citation type="journal article" date="2014" name="Nat. Commun.">
        <title>The rainbow trout genome provides novel insights into evolution after whole-genome duplication in vertebrates.</title>
        <authorList>
            <person name="Berthelot C."/>
            <person name="Brunet F."/>
            <person name="Chalopin D."/>
            <person name="Juanchich A."/>
            <person name="Bernard M."/>
            <person name="Noel B."/>
            <person name="Bento P."/>
            <person name="Da Silva C."/>
            <person name="Labadie K."/>
            <person name="Alberti A."/>
            <person name="Aury J.M."/>
            <person name="Louis A."/>
            <person name="Dehais P."/>
            <person name="Bardou P."/>
            <person name="Montfort J."/>
            <person name="Klopp C."/>
            <person name="Cabau C."/>
            <person name="Gaspin C."/>
            <person name="Thorgaard G.H."/>
            <person name="Boussaha M."/>
            <person name="Quillet E."/>
            <person name="Guyomard R."/>
            <person name="Galiana D."/>
            <person name="Bobe J."/>
            <person name="Volff J.N."/>
            <person name="Genet C."/>
            <person name="Wincker P."/>
            <person name="Jaillon O."/>
            <person name="Roest Crollius H."/>
            <person name="Guiguen Y."/>
        </authorList>
    </citation>
    <scope>NUCLEOTIDE SEQUENCE [LARGE SCALE GENOMIC DNA]</scope>
</reference>
<dbReference type="STRING" id="8022.A0A060Y2W8"/>
<name>A0A060Y2W8_ONCMY</name>
<evidence type="ECO:0000313" key="2">
    <source>
        <dbReference type="Proteomes" id="UP000193380"/>
    </source>
</evidence>
<protein>
    <submittedName>
        <fullName evidence="1">Uncharacterized protein</fullName>
    </submittedName>
</protein>
<dbReference type="AlphaFoldDB" id="A0A060Y2W8"/>
<dbReference type="Proteomes" id="UP000193380">
    <property type="component" value="Unassembled WGS sequence"/>
</dbReference>
<dbReference type="EMBL" id="FR907187">
    <property type="protein sequence ID" value="CDQ86228.1"/>
    <property type="molecule type" value="Genomic_DNA"/>
</dbReference>
<organism evidence="1 2">
    <name type="scientific">Oncorhynchus mykiss</name>
    <name type="common">Rainbow trout</name>
    <name type="synonym">Salmo gairdneri</name>
    <dbReference type="NCBI Taxonomy" id="8022"/>
    <lineage>
        <taxon>Eukaryota</taxon>
        <taxon>Metazoa</taxon>
        <taxon>Chordata</taxon>
        <taxon>Craniata</taxon>
        <taxon>Vertebrata</taxon>
        <taxon>Euteleostomi</taxon>
        <taxon>Actinopterygii</taxon>
        <taxon>Neopterygii</taxon>
        <taxon>Teleostei</taxon>
        <taxon>Protacanthopterygii</taxon>
        <taxon>Salmoniformes</taxon>
        <taxon>Salmonidae</taxon>
        <taxon>Salmoninae</taxon>
        <taxon>Oncorhynchus</taxon>
    </lineage>
</organism>
<accession>A0A060Y2W8</accession>
<sequence>MLQTEPGNFTSQEIKLCPLLTATFYGGATISEYTSTAMLMVPSSTSPPNPNSTATSGGHAHRFQIHCLQMAQTQHHHRRFPGPFVNKVKRLNVTHDCDLSFEPHIKNITWTGFFHIRNISRLRPSRSHSITETLIHAFGPSRLDYCNTPYWYSHQTHQQTSTGPECCCTNPHLHQIN</sequence>